<feature type="compositionally biased region" description="Basic residues" evidence="1">
    <location>
        <begin position="30"/>
        <end position="43"/>
    </location>
</feature>
<dbReference type="AlphaFoldDB" id="A0A6H5I2L1"/>
<protein>
    <submittedName>
        <fullName evidence="2">Uncharacterized protein</fullName>
    </submittedName>
</protein>
<keyword evidence="3" id="KW-1185">Reference proteome</keyword>
<gene>
    <name evidence="2" type="ORF">TBRA_LOCUS878</name>
</gene>
<evidence type="ECO:0000313" key="2">
    <source>
        <dbReference type="EMBL" id="CAB0028741.1"/>
    </source>
</evidence>
<feature type="region of interest" description="Disordered" evidence="1">
    <location>
        <begin position="30"/>
        <end position="51"/>
    </location>
</feature>
<sequence length="226" mass="25239">MKLRPSSDLGNKREFSLKYLARGCKKSRYPQKTTTRRWAKRKGGWGQGEGDPKIARGAFWKRVSEGGHRRKIQGNRTAWTGREGECPPSTPEGYSHKMAAPIRKRYVLSVCEPRVSVCARFVRCVAARCCCVGSRRVGSYARRAAGSAGAWVDGRSRRDEPAGEQLAASMPTKTMIPSAGDCGVYDTENHRRPSASKRCPAPDTRRVCDRELRRENDSYRRTCGGP</sequence>
<dbReference type="Proteomes" id="UP000479190">
    <property type="component" value="Unassembled WGS sequence"/>
</dbReference>
<proteinExistence type="predicted"/>
<accession>A0A6H5I2L1</accession>
<organism evidence="2 3">
    <name type="scientific">Trichogramma brassicae</name>
    <dbReference type="NCBI Taxonomy" id="86971"/>
    <lineage>
        <taxon>Eukaryota</taxon>
        <taxon>Metazoa</taxon>
        <taxon>Ecdysozoa</taxon>
        <taxon>Arthropoda</taxon>
        <taxon>Hexapoda</taxon>
        <taxon>Insecta</taxon>
        <taxon>Pterygota</taxon>
        <taxon>Neoptera</taxon>
        <taxon>Endopterygota</taxon>
        <taxon>Hymenoptera</taxon>
        <taxon>Apocrita</taxon>
        <taxon>Proctotrupomorpha</taxon>
        <taxon>Chalcidoidea</taxon>
        <taxon>Trichogrammatidae</taxon>
        <taxon>Trichogramma</taxon>
    </lineage>
</organism>
<evidence type="ECO:0000256" key="1">
    <source>
        <dbReference type="SAM" id="MobiDB-lite"/>
    </source>
</evidence>
<name>A0A6H5I2L1_9HYME</name>
<evidence type="ECO:0000313" key="3">
    <source>
        <dbReference type="Proteomes" id="UP000479190"/>
    </source>
</evidence>
<reference evidence="2 3" key="1">
    <citation type="submission" date="2020-02" db="EMBL/GenBank/DDBJ databases">
        <authorList>
            <person name="Ferguson B K."/>
        </authorList>
    </citation>
    <scope>NUCLEOTIDE SEQUENCE [LARGE SCALE GENOMIC DNA]</scope>
</reference>
<dbReference type="EMBL" id="CADCXV010000187">
    <property type="protein sequence ID" value="CAB0028741.1"/>
    <property type="molecule type" value="Genomic_DNA"/>
</dbReference>